<dbReference type="RefSeq" id="XP_071918786.1">
    <property type="nucleotide sequence ID" value="XM_072062685.1"/>
</dbReference>
<feature type="region of interest" description="Disordered" evidence="1">
    <location>
        <begin position="15"/>
        <end position="45"/>
    </location>
</feature>
<dbReference type="Proteomes" id="UP001652660">
    <property type="component" value="Chromosome 8c"/>
</dbReference>
<organism evidence="2 3">
    <name type="scientific">Coffea arabica</name>
    <name type="common">Arabian coffee</name>
    <dbReference type="NCBI Taxonomy" id="13443"/>
    <lineage>
        <taxon>Eukaryota</taxon>
        <taxon>Viridiplantae</taxon>
        <taxon>Streptophyta</taxon>
        <taxon>Embryophyta</taxon>
        <taxon>Tracheophyta</taxon>
        <taxon>Spermatophyta</taxon>
        <taxon>Magnoliopsida</taxon>
        <taxon>eudicotyledons</taxon>
        <taxon>Gunneridae</taxon>
        <taxon>Pentapetalae</taxon>
        <taxon>asterids</taxon>
        <taxon>lamiids</taxon>
        <taxon>Gentianales</taxon>
        <taxon>Rubiaceae</taxon>
        <taxon>Ixoroideae</taxon>
        <taxon>Gardenieae complex</taxon>
        <taxon>Bertiereae - Coffeeae clade</taxon>
        <taxon>Coffeeae</taxon>
        <taxon>Coffea</taxon>
    </lineage>
</organism>
<dbReference type="PANTHER" id="PTHR15503">
    <property type="entry name" value="LDOC1 RELATED"/>
    <property type="match status" value="1"/>
</dbReference>
<dbReference type="GeneID" id="140013411"/>
<dbReference type="Gene3D" id="3.10.10.10">
    <property type="entry name" value="HIV Type 1 Reverse Transcriptase, subunit A, domain 1"/>
    <property type="match status" value="1"/>
</dbReference>
<dbReference type="PANTHER" id="PTHR15503:SF45">
    <property type="entry name" value="RNA-DIRECTED DNA POLYMERASE HOMOLOG"/>
    <property type="match status" value="1"/>
</dbReference>
<protein>
    <submittedName>
        <fullName evidence="3">Uncharacterized protein</fullName>
    </submittedName>
</protein>
<accession>A0ABM4VGX6</accession>
<dbReference type="SUPFAM" id="SSF56672">
    <property type="entry name" value="DNA/RNA polymerases"/>
    <property type="match status" value="1"/>
</dbReference>
<dbReference type="InterPro" id="IPR021109">
    <property type="entry name" value="Peptidase_aspartic_dom_sf"/>
</dbReference>
<sequence>MAECLTMPDHIEEAMGRGGTWDVTPSDEVKIKPREKNPENPKENPYEDVGNCEIWVGERKLLADLMSLAIKRYDVILGMDWLARYHTQLDCKMKLVELRISGKATLKLGVRGRLASSVLISGIRVRKLLSSGAKGYLTFLINTPEDKVKLENVPVVKKFLNVFPEKLETLPPEREIVFKIDVVPETAPISKTPYRMTPIELKELKLQLQDLLERCFIRESDSP</sequence>
<dbReference type="Pfam" id="PF08284">
    <property type="entry name" value="RVP_2"/>
    <property type="match status" value="1"/>
</dbReference>
<evidence type="ECO:0000313" key="3">
    <source>
        <dbReference type="RefSeq" id="XP_071918786.1"/>
    </source>
</evidence>
<dbReference type="Gene3D" id="2.40.70.10">
    <property type="entry name" value="Acid Proteases"/>
    <property type="match status" value="1"/>
</dbReference>
<name>A0ABM4VGX6_COFAR</name>
<evidence type="ECO:0000313" key="2">
    <source>
        <dbReference type="Proteomes" id="UP001652660"/>
    </source>
</evidence>
<keyword evidence="2" id="KW-1185">Reference proteome</keyword>
<gene>
    <name evidence="3" type="primary">LOC140013411</name>
</gene>
<proteinExistence type="predicted"/>
<reference evidence="3" key="1">
    <citation type="submission" date="2025-08" db="UniProtKB">
        <authorList>
            <consortium name="RefSeq"/>
        </authorList>
    </citation>
    <scope>IDENTIFICATION</scope>
    <source>
        <tissue evidence="3">Leaves</tissue>
    </source>
</reference>
<feature type="compositionally biased region" description="Basic and acidic residues" evidence="1">
    <location>
        <begin position="27"/>
        <end position="45"/>
    </location>
</feature>
<dbReference type="InterPro" id="IPR032567">
    <property type="entry name" value="RTL1-rel"/>
</dbReference>
<dbReference type="InterPro" id="IPR043502">
    <property type="entry name" value="DNA/RNA_pol_sf"/>
</dbReference>
<evidence type="ECO:0000256" key="1">
    <source>
        <dbReference type="SAM" id="MobiDB-lite"/>
    </source>
</evidence>